<evidence type="ECO:0000256" key="1">
    <source>
        <dbReference type="ARBA" id="ARBA00022679"/>
    </source>
</evidence>
<dbReference type="OrthoDB" id="70797at2759"/>
<feature type="domain" description="Protein kinase" evidence="5">
    <location>
        <begin position="692"/>
        <end position="930"/>
    </location>
</feature>
<dbReference type="STRING" id="74557.A0A1W0A0C9"/>
<dbReference type="InterPro" id="IPR017930">
    <property type="entry name" value="Myb_dom"/>
</dbReference>
<dbReference type="PANTHER" id="PTHR44329">
    <property type="entry name" value="SERINE/THREONINE-PROTEIN KINASE TNNI3K-RELATED"/>
    <property type="match status" value="1"/>
</dbReference>
<dbReference type="EMBL" id="JNBS01000811">
    <property type="protein sequence ID" value="OQS03669.1"/>
    <property type="molecule type" value="Genomic_DNA"/>
</dbReference>
<evidence type="ECO:0000259" key="6">
    <source>
        <dbReference type="PROSITE" id="PS50090"/>
    </source>
</evidence>
<organism evidence="8 9">
    <name type="scientific">Thraustotheca clavata</name>
    <dbReference type="NCBI Taxonomy" id="74557"/>
    <lineage>
        <taxon>Eukaryota</taxon>
        <taxon>Sar</taxon>
        <taxon>Stramenopiles</taxon>
        <taxon>Oomycota</taxon>
        <taxon>Saprolegniomycetes</taxon>
        <taxon>Saprolegniales</taxon>
        <taxon>Achlyaceae</taxon>
        <taxon>Thraustotheca</taxon>
    </lineage>
</organism>
<dbReference type="AlphaFoldDB" id="A0A1W0A0C9"/>
<accession>A0A1W0A0C9</accession>
<dbReference type="InterPro" id="IPR051681">
    <property type="entry name" value="Ser/Thr_Kinases-Pseudokinases"/>
</dbReference>
<dbReference type="Gene3D" id="1.10.510.10">
    <property type="entry name" value="Transferase(Phosphotransferase) domain 1"/>
    <property type="match status" value="3"/>
</dbReference>
<dbReference type="InterPro" id="IPR000719">
    <property type="entry name" value="Prot_kinase_dom"/>
</dbReference>
<dbReference type="CDD" id="cd00167">
    <property type="entry name" value="SANT"/>
    <property type="match status" value="3"/>
</dbReference>
<evidence type="ECO:0000256" key="2">
    <source>
        <dbReference type="ARBA" id="ARBA00022741"/>
    </source>
</evidence>
<dbReference type="Pfam" id="PF13921">
    <property type="entry name" value="Myb_DNA-bind_6"/>
    <property type="match status" value="1"/>
</dbReference>
<gene>
    <name evidence="8" type="ORF">THRCLA_04009</name>
</gene>
<evidence type="ECO:0000313" key="8">
    <source>
        <dbReference type="EMBL" id="OQS03669.1"/>
    </source>
</evidence>
<dbReference type="InterPro" id="IPR009057">
    <property type="entry name" value="Homeodomain-like_sf"/>
</dbReference>
<feature type="domain" description="Myb-like" evidence="6">
    <location>
        <begin position="455"/>
        <end position="493"/>
    </location>
</feature>
<evidence type="ECO:0000313" key="9">
    <source>
        <dbReference type="Proteomes" id="UP000243217"/>
    </source>
</evidence>
<feature type="domain" description="Myb-like" evidence="6">
    <location>
        <begin position="366"/>
        <end position="417"/>
    </location>
</feature>
<dbReference type="SUPFAM" id="SSF46689">
    <property type="entry name" value="Homeodomain-like"/>
    <property type="match status" value="2"/>
</dbReference>
<proteinExistence type="predicted"/>
<keyword evidence="3 8" id="KW-0418">Kinase</keyword>
<protein>
    <submittedName>
        <fullName evidence="8">Kinase</fullName>
    </submittedName>
</protein>
<feature type="domain" description="Protein kinase" evidence="5">
    <location>
        <begin position="61"/>
        <end position="318"/>
    </location>
</feature>
<dbReference type="GO" id="GO:0005524">
    <property type="term" value="F:ATP binding"/>
    <property type="evidence" value="ECO:0007669"/>
    <property type="project" value="UniProtKB-KW"/>
</dbReference>
<dbReference type="Pfam" id="PF00249">
    <property type="entry name" value="Myb_DNA-binding"/>
    <property type="match status" value="1"/>
</dbReference>
<dbReference type="InterPro" id="IPR001005">
    <property type="entry name" value="SANT/Myb"/>
</dbReference>
<dbReference type="SMART" id="SM00717">
    <property type="entry name" value="SANT"/>
    <property type="match status" value="3"/>
</dbReference>
<dbReference type="Proteomes" id="UP000243217">
    <property type="component" value="Unassembled WGS sequence"/>
</dbReference>
<sequence>MGNCIKTAPLPVIPEKPNVPPTEPATESIKESLLSPDPLALLVDSVHLEAAEIPANQLHVGDRLDAVAISPWDSIHDGTYNGAQVLIKKMDRNGADQDTIDRLVYTMKMLLSTRHPNVIQFFGASWNTDNQMLVVTEKLRNGDLASLLASDQVLSLATRVGILLDIVRAMAYLHSQCPKIVHRDLKGANIHISCDYRAKVANLENSCAYDTELMVSVVGTPVWVAPEIMRGEMYNEKVDIYSFAMVEVLNREIPYAEVPRDQKRQLLGRIAFEGHRPTILACEEWPIELIQIIEACWHSIPSYRPSFIQIMDMLESLLRTINNPPHVVKGKWKVEEDEQLFKLSISLHVPHRSNVQCRQRWENSLAPDVVKGKWPKSDDDKLMALMMQTQNVDWKIIAKQFPGRNNAQCRARWERHLNPEIKKNIPLSTEERDMLEREVAKRGNQWAEIARDMPDELLKLQANKYGNKNWIEIATHFDNRTNTQCHQRWNKTLAPGLVKGKWKEHEDKFDMVIECPSRGNLKSILGHESLNIKYSIQILLDVARAIKYIHSIGIIHCHIQASNVYMMENMHAKVGNFELACAIADHNKKAVGSVSHSPPEILKAMRNYNEKVDMYSFAMCTFIFLLKSYVLNGRMPYTEHGQKLTKDILNKIADQNLRPTILNLEKWPFNLISLLQVCWDKDSDVRPTASEIQELTKTGVPPWERISIGVYNHTPVIIKQLFRSNLDTRAVQSFSRVIRLLIDLHHPNIVQLMGASWDSNETLCMVTESLARGNLAALLDSTQELTHATPRGMAYLHGQNPRVLHRDLKGANIHITEEINDPMSLLGSPAWTAPEILRGESTYTGNVDVYSFSMVMVEIMNRKQPYKEVPRPQKRLSLVKKIAHEGLRPTILSEESWPKELVQLVKTCWSHEPTERPTFKEIIVVLQRILQTLP</sequence>
<feature type="domain" description="Protein kinase" evidence="5">
    <location>
        <begin position="394"/>
        <end position="704"/>
    </location>
</feature>
<dbReference type="GO" id="GO:0004674">
    <property type="term" value="F:protein serine/threonine kinase activity"/>
    <property type="evidence" value="ECO:0007669"/>
    <property type="project" value="TreeGrafter"/>
</dbReference>
<evidence type="ECO:0000256" key="3">
    <source>
        <dbReference type="ARBA" id="ARBA00022777"/>
    </source>
</evidence>
<dbReference type="PROSITE" id="PS51294">
    <property type="entry name" value="HTH_MYB"/>
    <property type="match status" value="2"/>
</dbReference>
<keyword evidence="2" id="KW-0547">Nucleotide-binding</keyword>
<name>A0A1W0A0C9_9STRA</name>
<dbReference type="Pfam" id="PF00069">
    <property type="entry name" value="Pkinase"/>
    <property type="match status" value="3"/>
</dbReference>
<evidence type="ECO:0000256" key="4">
    <source>
        <dbReference type="ARBA" id="ARBA00022840"/>
    </source>
</evidence>
<evidence type="ECO:0000259" key="7">
    <source>
        <dbReference type="PROSITE" id="PS51294"/>
    </source>
</evidence>
<comment type="caution">
    <text evidence="8">The sequence shown here is derived from an EMBL/GenBank/DDBJ whole genome shotgun (WGS) entry which is preliminary data.</text>
</comment>
<dbReference type="SUPFAM" id="SSF56112">
    <property type="entry name" value="Protein kinase-like (PK-like)"/>
    <property type="match status" value="3"/>
</dbReference>
<evidence type="ECO:0000259" key="5">
    <source>
        <dbReference type="PROSITE" id="PS50011"/>
    </source>
</evidence>
<feature type="domain" description="HTH myb-type" evidence="7">
    <location>
        <begin position="366"/>
        <end position="421"/>
    </location>
</feature>
<feature type="domain" description="HTH myb-type" evidence="7">
    <location>
        <begin position="455"/>
        <end position="497"/>
    </location>
</feature>
<dbReference type="PROSITE" id="PS50011">
    <property type="entry name" value="PROTEIN_KINASE_DOM"/>
    <property type="match status" value="3"/>
</dbReference>
<dbReference type="InterPro" id="IPR011009">
    <property type="entry name" value="Kinase-like_dom_sf"/>
</dbReference>
<dbReference type="Gene3D" id="1.10.10.60">
    <property type="entry name" value="Homeodomain-like"/>
    <property type="match status" value="3"/>
</dbReference>
<keyword evidence="1" id="KW-0808">Transferase</keyword>
<dbReference type="SMART" id="SM00220">
    <property type="entry name" value="S_TKc"/>
    <property type="match status" value="2"/>
</dbReference>
<reference evidence="8 9" key="1">
    <citation type="journal article" date="2014" name="Genome Biol. Evol.">
        <title>The secreted proteins of Achlya hypogyna and Thraustotheca clavata identify the ancestral oomycete secretome and reveal gene acquisitions by horizontal gene transfer.</title>
        <authorList>
            <person name="Misner I."/>
            <person name="Blouin N."/>
            <person name="Leonard G."/>
            <person name="Richards T.A."/>
            <person name="Lane C.E."/>
        </authorList>
    </citation>
    <scope>NUCLEOTIDE SEQUENCE [LARGE SCALE GENOMIC DNA]</scope>
    <source>
        <strain evidence="8 9">ATCC 34112</strain>
    </source>
</reference>
<keyword evidence="9" id="KW-1185">Reference proteome</keyword>
<keyword evidence="4" id="KW-0067">ATP-binding</keyword>
<dbReference type="PANTHER" id="PTHR44329:SF288">
    <property type="entry name" value="MITOGEN-ACTIVATED PROTEIN KINASE KINASE KINASE 20"/>
    <property type="match status" value="1"/>
</dbReference>
<dbReference type="PROSITE" id="PS50090">
    <property type="entry name" value="MYB_LIKE"/>
    <property type="match status" value="2"/>
</dbReference>